<dbReference type="InterPro" id="IPR000719">
    <property type="entry name" value="Prot_kinase_dom"/>
</dbReference>
<organism evidence="2 3">
    <name type="scientific">Phytophthora infestans</name>
    <name type="common">Potato late blight agent</name>
    <name type="synonym">Botrytis infestans</name>
    <dbReference type="NCBI Taxonomy" id="4787"/>
    <lineage>
        <taxon>Eukaryota</taxon>
        <taxon>Sar</taxon>
        <taxon>Stramenopiles</taxon>
        <taxon>Oomycota</taxon>
        <taxon>Peronosporomycetes</taxon>
        <taxon>Peronosporales</taxon>
        <taxon>Peronosporaceae</taxon>
        <taxon>Phytophthora</taxon>
    </lineage>
</organism>
<reference evidence="2" key="1">
    <citation type="submission" date="2020-03" db="EMBL/GenBank/DDBJ databases">
        <title>Hybrid Assembly of Korean Phytophthora infestans isolates.</title>
        <authorList>
            <person name="Prokchorchik M."/>
            <person name="Lee Y."/>
            <person name="Seo J."/>
            <person name="Cho J.-H."/>
            <person name="Park Y.-E."/>
            <person name="Jang D.-C."/>
            <person name="Im J.-S."/>
            <person name="Choi J.-G."/>
            <person name="Park H.-J."/>
            <person name="Lee G.-B."/>
            <person name="Lee Y.-G."/>
            <person name="Hong S.-Y."/>
            <person name="Cho K."/>
            <person name="Sohn K.H."/>
        </authorList>
    </citation>
    <scope>NUCLEOTIDE SEQUENCE</scope>
    <source>
        <strain evidence="2">KR_2_A2</strain>
    </source>
</reference>
<dbReference type="InterPro" id="IPR008266">
    <property type="entry name" value="Tyr_kinase_AS"/>
</dbReference>
<dbReference type="PROSITE" id="PS00109">
    <property type="entry name" value="PROTEIN_KINASE_TYR"/>
    <property type="match status" value="1"/>
</dbReference>
<dbReference type="AlphaFoldDB" id="A0A8S9TX22"/>
<dbReference type="GO" id="GO:0005524">
    <property type="term" value="F:ATP binding"/>
    <property type="evidence" value="ECO:0007669"/>
    <property type="project" value="InterPro"/>
</dbReference>
<dbReference type="Proteomes" id="UP000704712">
    <property type="component" value="Unassembled WGS sequence"/>
</dbReference>
<dbReference type="EMBL" id="JAACNO010002745">
    <property type="protein sequence ID" value="KAF4131144.1"/>
    <property type="molecule type" value="Genomic_DNA"/>
</dbReference>
<dbReference type="SUPFAM" id="SSF56112">
    <property type="entry name" value="Protein kinase-like (PK-like)"/>
    <property type="match status" value="1"/>
</dbReference>
<evidence type="ECO:0000313" key="2">
    <source>
        <dbReference type="EMBL" id="KAF4131144.1"/>
    </source>
</evidence>
<dbReference type="GO" id="GO:0004672">
    <property type="term" value="F:protein kinase activity"/>
    <property type="evidence" value="ECO:0007669"/>
    <property type="project" value="InterPro"/>
</dbReference>
<accession>A0A8S9TX22</accession>
<evidence type="ECO:0000259" key="1">
    <source>
        <dbReference type="PROSITE" id="PS50011"/>
    </source>
</evidence>
<name>A0A8S9TX22_PHYIN</name>
<gene>
    <name evidence="2" type="ORF">GN958_ATG19579</name>
</gene>
<proteinExistence type="predicted"/>
<dbReference type="PROSITE" id="PS50011">
    <property type="entry name" value="PROTEIN_KINASE_DOM"/>
    <property type="match status" value="1"/>
</dbReference>
<evidence type="ECO:0000313" key="3">
    <source>
        <dbReference type="Proteomes" id="UP000704712"/>
    </source>
</evidence>
<protein>
    <recommendedName>
        <fullName evidence="1">Protein kinase domain-containing protein</fullName>
    </recommendedName>
</protein>
<sequence length="217" mass="25184">MGNLATRPFTCDLVPFVTDIDEYRTIVLVDDAIERTVFRSNSEDHVRLVNVYTALKELSAQGSSVTHLQTVRTMIQTRSGSLFVELLPVGYFRYPRAEEVMEWLQQMLIAVKYWHSYGYCHGDIRWRNIVFVPDTPSYWVLIDMDESHLNNTTAIQWNHQWEGEMLRFHHDLYQLGKLMEELTFDMPPEMIAVRDILQSASSSPTITAETVLGYITS</sequence>
<dbReference type="InterPro" id="IPR011009">
    <property type="entry name" value="Kinase-like_dom_sf"/>
</dbReference>
<dbReference type="Gene3D" id="1.10.510.10">
    <property type="entry name" value="Transferase(Phosphotransferase) domain 1"/>
    <property type="match status" value="1"/>
</dbReference>
<feature type="domain" description="Protein kinase" evidence="1">
    <location>
        <begin position="1"/>
        <end position="217"/>
    </location>
</feature>
<comment type="caution">
    <text evidence="2">The sequence shown here is derived from an EMBL/GenBank/DDBJ whole genome shotgun (WGS) entry which is preliminary data.</text>
</comment>